<dbReference type="Gene3D" id="2.40.160.60">
    <property type="entry name" value="Outer membrane protein transport protein (OMPP1/FadL/TodX)"/>
    <property type="match status" value="1"/>
</dbReference>
<keyword evidence="5" id="KW-0732">Signal</keyword>
<dbReference type="Pfam" id="PF03349">
    <property type="entry name" value="Toluene_X"/>
    <property type="match status" value="1"/>
</dbReference>
<sequence>MRKSGFQRVQIRSSLSVIGWVITGSVNATGLGFWESSTSVSALAGAHGASAVDASALAINPSSIAQLDSATVTVAASRYQVDTSYAFVDGALTTDYSTAEVIPAGFFTSPVNENWHLGLAIYSRNAADITVPSILFLHPNESNVSPIMVSLAPSIVFAKDNWSIGMTVEYIHSQYSYDYTECKIFLGCSDYSIQDTTSGWSGGLSGTWQATPWLSVAASHKFSTDFSDPNIDIQLPSVTSLFTTIHATPDLNLHLSYSYSAWTGKGVRYTDYNDVFGLLVGYDDSQRLAGSIEYHLGKLMLMAGASADQAIDVFGGTDVRVRAGLGYSITPNWRLDAAVVSENYSEKQEQVNGVTVVNVQNEGLLLGLGVNYQFN</sequence>
<accession>A0ABS2HDZ9</accession>
<proteinExistence type="inferred from homology"/>
<protein>
    <submittedName>
        <fullName evidence="8">Outer membrane protein transport protein</fullName>
    </submittedName>
</protein>
<name>A0ABS2HDZ9_9VIBR</name>
<evidence type="ECO:0000256" key="2">
    <source>
        <dbReference type="ARBA" id="ARBA00008163"/>
    </source>
</evidence>
<evidence type="ECO:0000313" key="8">
    <source>
        <dbReference type="EMBL" id="MBM7034851.1"/>
    </source>
</evidence>
<dbReference type="EMBL" id="JAFEUM010000001">
    <property type="protein sequence ID" value="MBM7034851.1"/>
    <property type="molecule type" value="Genomic_DNA"/>
</dbReference>
<evidence type="ECO:0000256" key="6">
    <source>
        <dbReference type="ARBA" id="ARBA00023136"/>
    </source>
</evidence>
<comment type="caution">
    <text evidence="8">The sequence shown here is derived from an EMBL/GenBank/DDBJ whole genome shotgun (WGS) entry which is preliminary data.</text>
</comment>
<reference evidence="8 9" key="1">
    <citation type="submission" date="2021-02" db="EMBL/GenBank/DDBJ databases">
        <authorList>
            <person name="Park J.-S."/>
        </authorList>
    </citation>
    <scope>NUCLEOTIDE SEQUENCE [LARGE SCALE GENOMIC DNA]</scope>
    <source>
        <strain evidence="8 9">188UL20-2</strain>
    </source>
</reference>
<evidence type="ECO:0000256" key="1">
    <source>
        <dbReference type="ARBA" id="ARBA00004571"/>
    </source>
</evidence>
<keyword evidence="6" id="KW-0472">Membrane</keyword>
<dbReference type="InterPro" id="IPR005017">
    <property type="entry name" value="OMPP1/FadL/TodX"/>
</dbReference>
<evidence type="ECO:0000256" key="7">
    <source>
        <dbReference type="ARBA" id="ARBA00023237"/>
    </source>
</evidence>
<organism evidence="8 9">
    <name type="scientific">Vibrio ulleungensis</name>
    <dbReference type="NCBI Taxonomy" id="2807619"/>
    <lineage>
        <taxon>Bacteria</taxon>
        <taxon>Pseudomonadati</taxon>
        <taxon>Pseudomonadota</taxon>
        <taxon>Gammaproteobacteria</taxon>
        <taxon>Vibrionales</taxon>
        <taxon>Vibrionaceae</taxon>
        <taxon>Vibrio</taxon>
    </lineage>
</organism>
<keyword evidence="7" id="KW-0998">Cell outer membrane</keyword>
<dbReference type="RefSeq" id="WP_205156513.1">
    <property type="nucleotide sequence ID" value="NZ_JAFEUM010000001.1"/>
</dbReference>
<evidence type="ECO:0000256" key="5">
    <source>
        <dbReference type="ARBA" id="ARBA00022729"/>
    </source>
</evidence>
<dbReference type="Proteomes" id="UP000809621">
    <property type="component" value="Unassembled WGS sequence"/>
</dbReference>
<dbReference type="SUPFAM" id="SSF56935">
    <property type="entry name" value="Porins"/>
    <property type="match status" value="1"/>
</dbReference>
<evidence type="ECO:0000256" key="3">
    <source>
        <dbReference type="ARBA" id="ARBA00022452"/>
    </source>
</evidence>
<dbReference type="PANTHER" id="PTHR35093">
    <property type="entry name" value="OUTER MEMBRANE PROTEIN NMB0088-RELATED"/>
    <property type="match status" value="1"/>
</dbReference>
<dbReference type="PANTHER" id="PTHR35093:SF8">
    <property type="entry name" value="OUTER MEMBRANE PROTEIN NMB0088-RELATED"/>
    <property type="match status" value="1"/>
</dbReference>
<gene>
    <name evidence="8" type="ORF">JQC93_00420</name>
</gene>
<keyword evidence="4" id="KW-0812">Transmembrane</keyword>
<keyword evidence="9" id="KW-1185">Reference proteome</keyword>
<comment type="similarity">
    <text evidence="2">Belongs to the OmpP1/FadL family.</text>
</comment>
<evidence type="ECO:0000313" key="9">
    <source>
        <dbReference type="Proteomes" id="UP000809621"/>
    </source>
</evidence>
<comment type="subcellular location">
    <subcellularLocation>
        <location evidence="1">Cell outer membrane</location>
        <topology evidence="1">Multi-pass membrane protein</topology>
    </subcellularLocation>
</comment>
<keyword evidence="3" id="KW-1134">Transmembrane beta strand</keyword>
<evidence type="ECO:0000256" key="4">
    <source>
        <dbReference type="ARBA" id="ARBA00022692"/>
    </source>
</evidence>